<dbReference type="EMBL" id="CP119313">
    <property type="protein sequence ID" value="WEK18498.1"/>
    <property type="molecule type" value="Genomic_DNA"/>
</dbReference>
<sequence length="170" mass="18870">MVHNGMRPQDLAVLIKVSISDNNWLNKDVAKALYISPAEVSYSLQRSAIAGLIDPSKRKVMKLALLEFIQYGLPYVFPAIKGPITVGIPTAWSSPYMSNKIISKEHLVWPYAKGTVRGGSILPLYPGAIDAAQSDEILYHVLTLLDVMRIGKVREKEVAIQELERIIKNA</sequence>
<evidence type="ECO:0000313" key="1">
    <source>
        <dbReference type="EMBL" id="WEK18498.1"/>
    </source>
</evidence>
<evidence type="ECO:0000313" key="2">
    <source>
        <dbReference type="Proteomes" id="UP001214530"/>
    </source>
</evidence>
<dbReference type="AlphaFoldDB" id="A0AAJ6B7X1"/>
<organism evidence="1 2">
    <name type="scientific">Candidatus Pedobacter colombiensis</name>
    <dbReference type="NCBI Taxonomy" id="3121371"/>
    <lineage>
        <taxon>Bacteria</taxon>
        <taxon>Pseudomonadati</taxon>
        <taxon>Bacteroidota</taxon>
        <taxon>Sphingobacteriia</taxon>
        <taxon>Sphingobacteriales</taxon>
        <taxon>Sphingobacteriaceae</taxon>
        <taxon>Pedobacter</taxon>
    </lineage>
</organism>
<protein>
    <submittedName>
        <fullName evidence="1">Uncharacterized protein</fullName>
    </submittedName>
</protein>
<reference evidence="1" key="1">
    <citation type="submission" date="2023-03" db="EMBL/GenBank/DDBJ databases">
        <title>Andean soil-derived lignocellulolytic bacterial consortium as a source of novel taxa and putative plastic-active enzymes.</title>
        <authorList>
            <person name="Diaz-Garcia L."/>
            <person name="Chuvochina M."/>
            <person name="Feuerriegel G."/>
            <person name="Bunk B."/>
            <person name="Sproer C."/>
            <person name="Streit W.R."/>
            <person name="Rodriguez L.M."/>
            <person name="Overmann J."/>
            <person name="Jimenez D.J."/>
        </authorList>
    </citation>
    <scope>NUCLEOTIDE SEQUENCE</scope>
    <source>
        <strain evidence="1">MAG 3858</strain>
    </source>
</reference>
<gene>
    <name evidence="1" type="ORF">P0Y49_17040</name>
</gene>
<name>A0AAJ6B7X1_9SPHI</name>
<proteinExistence type="predicted"/>
<dbReference type="Proteomes" id="UP001214530">
    <property type="component" value="Chromosome"/>
</dbReference>
<accession>A0AAJ6B7X1</accession>